<evidence type="ECO:0000313" key="3">
    <source>
        <dbReference type="Proteomes" id="UP000235145"/>
    </source>
</evidence>
<accession>A0A9R1VNU8</accession>
<dbReference type="PANTHER" id="PTHR45023:SF14">
    <property type="entry name" value="GLUTATHIONE TRANSFERASE"/>
    <property type="match status" value="1"/>
</dbReference>
<dbReference type="PANTHER" id="PTHR45023">
    <property type="match status" value="1"/>
</dbReference>
<evidence type="ECO:0000313" key="2">
    <source>
        <dbReference type="EMBL" id="KAJ0208739.1"/>
    </source>
</evidence>
<dbReference type="AlphaFoldDB" id="A0A9R1VNU8"/>
<protein>
    <recommendedName>
        <fullName evidence="4">Myb-like domain-containing protein</fullName>
    </recommendedName>
</protein>
<keyword evidence="3" id="KW-1185">Reference proteome</keyword>
<gene>
    <name evidence="2" type="ORF">LSAT_V11C400164720</name>
</gene>
<feature type="region of interest" description="Disordered" evidence="1">
    <location>
        <begin position="45"/>
        <end position="92"/>
    </location>
</feature>
<comment type="caution">
    <text evidence="2">The sequence shown here is derived from an EMBL/GenBank/DDBJ whole genome shotgun (WGS) entry which is preliminary data.</text>
</comment>
<dbReference type="EMBL" id="NBSK02000004">
    <property type="protein sequence ID" value="KAJ0208739.1"/>
    <property type="molecule type" value="Genomic_DNA"/>
</dbReference>
<dbReference type="Proteomes" id="UP000235145">
    <property type="component" value="Unassembled WGS sequence"/>
</dbReference>
<name>A0A9R1VNU8_LACSA</name>
<proteinExistence type="predicted"/>
<feature type="compositionally biased region" description="Basic residues" evidence="1">
    <location>
        <begin position="65"/>
        <end position="79"/>
    </location>
</feature>
<sequence>MFVYKVFRYIYHEGFRGLGGHDVHTSSDHSGSSCSWLVIVLQQPSQPPHSPDFVSETQHLPPPQPKKKEKKTSPTHHHPRKEEKLDEAWISASQDPIEGDSQTFGCFWEKVYTVFYELTGSESRNPDQISSKWRDIRLKCTEFGGIYNNLRNI</sequence>
<reference evidence="2 3" key="1">
    <citation type="journal article" date="2017" name="Nat. Commun.">
        <title>Genome assembly with in vitro proximity ligation data and whole-genome triplication in lettuce.</title>
        <authorList>
            <person name="Reyes-Chin-Wo S."/>
            <person name="Wang Z."/>
            <person name="Yang X."/>
            <person name="Kozik A."/>
            <person name="Arikit S."/>
            <person name="Song C."/>
            <person name="Xia L."/>
            <person name="Froenicke L."/>
            <person name="Lavelle D.O."/>
            <person name="Truco M.J."/>
            <person name="Xia R."/>
            <person name="Zhu S."/>
            <person name="Xu C."/>
            <person name="Xu H."/>
            <person name="Xu X."/>
            <person name="Cox K."/>
            <person name="Korf I."/>
            <person name="Meyers B.C."/>
            <person name="Michelmore R.W."/>
        </authorList>
    </citation>
    <scope>NUCLEOTIDE SEQUENCE [LARGE SCALE GENOMIC DNA]</scope>
    <source>
        <strain evidence="3">cv. Salinas</strain>
        <tissue evidence="2">Seedlings</tissue>
    </source>
</reference>
<evidence type="ECO:0000256" key="1">
    <source>
        <dbReference type="SAM" id="MobiDB-lite"/>
    </source>
</evidence>
<evidence type="ECO:0008006" key="4">
    <source>
        <dbReference type="Google" id="ProtNLM"/>
    </source>
</evidence>
<organism evidence="2 3">
    <name type="scientific">Lactuca sativa</name>
    <name type="common">Garden lettuce</name>
    <dbReference type="NCBI Taxonomy" id="4236"/>
    <lineage>
        <taxon>Eukaryota</taxon>
        <taxon>Viridiplantae</taxon>
        <taxon>Streptophyta</taxon>
        <taxon>Embryophyta</taxon>
        <taxon>Tracheophyta</taxon>
        <taxon>Spermatophyta</taxon>
        <taxon>Magnoliopsida</taxon>
        <taxon>eudicotyledons</taxon>
        <taxon>Gunneridae</taxon>
        <taxon>Pentapetalae</taxon>
        <taxon>asterids</taxon>
        <taxon>campanulids</taxon>
        <taxon>Asterales</taxon>
        <taxon>Asteraceae</taxon>
        <taxon>Cichorioideae</taxon>
        <taxon>Cichorieae</taxon>
        <taxon>Lactucinae</taxon>
        <taxon>Lactuca</taxon>
    </lineage>
</organism>